<dbReference type="Proteomes" id="UP000324222">
    <property type="component" value="Unassembled WGS sequence"/>
</dbReference>
<dbReference type="EMBL" id="VSRR010024386">
    <property type="protein sequence ID" value="MPC66164.1"/>
    <property type="molecule type" value="Genomic_DNA"/>
</dbReference>
<feature type="transmembrane region" description="Helical" evidence="1">
    <location>
        <begin position="43"/>
        <end position="64"/>
    </location>
</feature>
<evidence type="ECO:0000256" key="1">
    <source>
        <dbReference type="SAM" id="Phobius"/>
    </source>
</evidence>
<evidence type="ECO:0000313" key="3">
    <source>
        <dbReference type="Proteomes" id="UP000324222"/>
    </source>
</evidence>
<dbReference type="AlphaFoldDB" id="A0A5B7HBQ1"/>
<name>A0A5B7HBQ1_PORTR</name>
<keyword evidence="3" id="KW-1185">Reference proteome</keyword>
<gene>
    <name evidence="2" type="ORF">E2C01_060310</name>
</gene>
<sequence length="103" mass="11114">MTVTVVVTVAMMMMRGVVRTWVVKGDGGWWLNTTRVRPGCGVQNGACVGGVVVVVVVAVVVATVATTGGTQHTYCQQTGLACSRREEVSYSEESRLLEELYFQ</sequence>
<proteinExistence type="predicted"/>
<comment type="caution">
    <text evidence="2">The sequence shown here is derived from an EMBL/GenBank/DDBJ whole genome shotgun (WGS) entry which is preliminary data.</text>
</comment>
<keyword evidence="1" id="KW-1133">Transmembrane helix</keyword>
<keyword evidence="1" id="KW-0812">Transmembrane</keyword>
<evidence type="ECO:0000313" key="2">
    <source>
        <dbReference type="EMBL" id="MPC66164.1"/>
    </source>
</evidence>
<organism evidence="2 3">
    <name type="scientific">Portunus trituberculatus</name>
    <name type="common">Swimming crab</name>
    <name type="synonym">Neptunus trituberculatus</name>
    <dbReference type="NCBI Taxonomy" id="210409"/>
    <lineage>
        <taxon>Eukaryota</taxon>
        <taxon>Metazoa</taxon>
        <taxon>Ecdysozoa</taxon>
        <taxon>Arthropoda</taxon>
        <taxon>Crustacea</taxon>
        <taxon>Multicrustacea</taxon>
        <taxon>Malacostraca</taxon>
        <taxon>Eumalacostraca</taxon>
        <taxon>Eucarida</taxon>
        <taxon>Decapoda</taxon>
        <taxon>Pleocyemata</taxon>
        <taxon>Brachyura</taxon>
        <taxon>Eubrachyura</taxon>
        <taxon>Portunoidea</taxon>
        <taxon>Portunidae</taxon>
        <taxon>Portuninae</taxon>
        <taxon>Portunus</taxon>
    </lineage>
</organism>
<accession>A0A5B7HBQ1</accession>
<protein>
    <submittedName>
        <fullName evidence="2">Uncharacterized protein</fullName>
    </submittedName>
</protein>
<keyword evidence="1" id="KW-0472">Membrane</keyword>
<reference evidence="2 3" key="1">
    <citation type="submission" date="2019-05" db="EMBL/GenBank/DDBJ databases">
        <title>Another draft genome of Portunus trituberculatus and its Hox gene families provides insights of decapod evolution.</title>
        <authorList>
            <person name="Jeong J.-H."/>
            <person name="Song I."/>
            <person name="Kim S."/>
            <person name="Choi T."/>
            <person name="Kim D."/>
            <person name="Ryu S."/>
            <person name="Kim W."/>
        </authorList>
    </citation>
    <scope>NUCLEOTIDE SEQUENCE [LARGE SCALE GENOMIC DNA]</scope>
    <source>
        <tissue evidence="2">Muscle</tissue>
    </source>
</reference>